<dbReference type="InterPro" id="IPR001227">
    <property type="entry name" value="Ac_transferase_dom_sf"/>
</dbReference>
<evidence type="ECO:0000256" key="4">
    <source>
        <dbReference type="ARBA" id="ARBA00022679"/>
    </source>
</evidence>
<dbReference type="SMART" id="SM00822">
    <property type="entry name" value="PKS_KR"/>
    <property type="match status" value="1"/>
</dbReference>
<dbReference type="InterPro" id="IPR018201">
    <property type="entry name" value="Ketoacyl_synth_AS"/>
</dbReference>
<dbReference type="PANTHER" id="PTHR45681">
    <property type="entry name" value="POLYKETIDE SYNTHASE 44-RELATED"/>
    <property type="match status" value="1"/>
</dbReference>
<dbReference type="SMART" id="SM00825">
    <property type="entry name" value="PKS_KS"/>
    <property type="match status" value="1"/>
</dbReference>
<dbReference type="Proteomes" id="UP000515156">
    <property type="component" value="Chromosome 1"/>
</dbReference>
<evidence type="ECO:0000313" key="11">
    <source>
        <dbReference type="RefSeq" id="XP_030055137.1"/>
    </source>
</evidence>
<evidence type="ECO:0000259" key="9">
    <source>
        <dbReference type="PROSITE" id="PS52019"/>
    </source>
</evidence>
<feature type="active site" description="Proton acceptor; for dehydratase activity" evidence="6">
    <location>
        <position position="921"/>
    </location>
</feature>
<dbReference type="InterPro" id="IPR011032">
    <property type="entry name" value="GroES-like_sf"/>
</dbReference>
<dbReference type="Pfam" id="PF08659">
    <property type="entry name" value="KR"/>
    <property type="match status" value="1"/>
</dbReference>
<evidence type="ECO:0000256" key="5">
    <source>
        <dbReference type="ARBA" id="ARBA00048404"/>
    </source>
</evidence>
<dbReference type="InterPro" id="IPR009081">
    <property type="entry name" value="PP-bd_ACP"/>
</dbReference>
<evidence type="ECO:0000256" key="6">
    <source>
        <dbReference type="PROSITE-ProRule" id="PRU01363"/>
    </source>
</evidence>
<dbReference type="Pfam" id="PF00698">
    <property type="entry name" value="Acyl_transf_1"/>
    <property type="match status" value="1"/>
</dbReference>
<feature type="domain" description="PKS/mFAS DH" evidence="9">
    <location>
        <begin position="886"/>
        <end position="1169"/>
    </location>
</feature>
<dbReference type="InterPro" id="IPR049552">
    <property type="entry name" value="PKS_DH_N"/>
</dbReference>
<dbReference type="KEGG" id="muo:115467602"/>
<dbReference type="SUPFAM" id="SSF47336">
    <property type="entry name" value="ACP-like"/>
    <property type="match status" value="1"/>
</dbReference>
<evidence type="ECO:0000259" key="8">
    <source>
        <dbReference type="PROSITE" id="PS52004"/>
    </source>
</evidence>
<dbReference type="SMART" id="SM00827">
    <property type="entry name" value="PKS_AT"/>
    <property type="match status" value="1"/>
</dbReference>
<dbReference type="InterPro" id="IPR036736">
    <property type="entry name" value="ACP-like_sf"/>
</dbReference>
<dbReference type="PANTHER" id="PTHR45681:SF8">
    <property type="entry name" value="CARRIER DOMAIN-CONTAINING PROTEIN"/>
    <property type="match status" value="1"/>
</dbReference>
<dbReference type="CDD" id="cd00833">
    <property type="entry name" value="PKS"/>
    <property type="match status" value="1"/>
</dbReference>
<sequence length="2110" mass="235190">MKEPEDEIAIVGIGCNFPGGEGIDNFWKVLVEGRNCTIEIPPERFNTRDWYDPDDSKPGKIRTTQAALIDGFNKFDNRLFGINDVEADSMDPQQKLLLECTYRALENAGIPLENISGSKTGVFIGLMNRDYEMIHNRYPLSISHYNGTGTAMSIAANRISYCFNLTGPSLIIDTACSSSLVALHYACHAIKQGDCEMAVCGGVSCILEPRNFVVLSKAKMISPDGTSKPFSRKADGYGRGEGCGMVVLKPLRKAEENCDKIWGVISFSAVNQDGRSVTPITKPSQTQQEKLLLGIYTTHINPSLVQYVEAHGTGTPVGDPAEAASLSTIIAKKRSPGSSILKIGSVKGNIGHTESAAGVAGLIKVLLMMQHRVIVPSLHYSIDISSINPEEFCLSIPTAPEEWKDPGKQARTAGINCFGFGGTNAHVVVRQHNQRKSVHSVKRPLEIFVLSAASSKSLKLALENAAQQLSKLDSVTLQDLAYTSACRRSHTNYKFRKAFVTFSLKQLQQQLAIASNNEIIPEKANPQLVFVFCGNGVTYKGMCKTLLRTEPVFREKCKEIENMLHAYAPISIVDLIENEYDDFSKPEIAQQLLFAIQVALVSLLTYWGVKPVSIIGHSVGEVAAAHCAGRLSLQDAVKVIYYRSTLQSKVTGGKMLVVGNVPVQEVLKLLDPYSGKVSIAAFNSPQSCTLSGDADLIDKAHQQLVQLFSSRNVFLHLLDVPAAYHSHMMDPILKEIEESLSDLESQKPETELVSTVTGRIASDQDFTVAKYWARNIREPVAFEKALLTAAKGRENLMLVEIGPRRALQRNIVEVLGETTSVFPAVQPNKEYETIFTLIGNLFSQGYSLDMQHFYEGYKTIPTSYPTYQFDHRKTEEYSENNATQSHSIANSSHPLLQSVSKGNTEFSYTVSEALTPYVYEHKNNDIVIVPGSLYVELVLASVMSSSKPKMPLSAHQVSIIFSSPCVISQNSHDLKVQLESNGTVTNFKIQSSHSVYATGTVKQNVNDLPEEDSISLENIFQRCKKQLVVDKIYESLSETGFQYGQVYKQMHDVFFGEDLSEAVAKIKVNEEITKELHNYYIHPVVLDNFLQMTVVVANVHLKTGVGFPSAIGTLVVFRPLQNEMLIYLRACKITQNYILVCGCFTDKGGWTLAEFKNVKITKLGHNSSKLNNLLFESRWKEMSQFQKTKNSEEPPKALVFADTFGIADLLKKHLHKESTYIMYKNWETELHNDNSGISILHKKKIHSSDYREVLFMWGIHRFCEEFPDNLVQYLSKCCDAYRQIILSLKEQNYKVSIRTITFRTTDKTVDHINPGFVLQGMTRSCLTELKGIHVQLIDISSSNVLDITSLAEVIINTKGDDYAEIWIDEGKIYFAEITRTVFPDISNHHLKMPLQSSQSFILQTEDPYRVAELSAESNKPLLTKLTNHSVEIQIHKICSHSEDYFPVTISSAIFGNTLYWNRYTIKKHQLLALDFSGTVTATGTEVRKVKVGDCVVSCYPVLAASKVTLPEMACYNTKKVSFLRNVPCVSYFMIAWTVLHQTLPKVKGHPSLAVITPEPASVMCQVLTLTAEEIGWRTVVGTPVMNQWQYLKQCSALVFLPPQSGIPKEELSRLLLVKDIVIVCDNQKCDYLRNLTGSCHEHVQVHMVSLHSIFQKANLTQSQKLFYQWIKSMSKEIFLNLSSFIFQQNGNAEGTSSKGSSYFTCKSIPVIVLKDDLLNNKISNILMHGLEGKLFRHDAAYIVAGGLTGLGFETVKFIAQHGGGSIVILSRRNPPREKQEEIKMLQNQWEGTRIITIQCNVAFPNEVKNALNSIAKMFSKIPIKGIFHSAVVLHDGFLETLSLSHFEKVLNPKIAGAINLHCATRDQELDYFVCYSSVSSFIGNSAQANYAAANSFLDMFCHYRRNRGLSGQSICWGALNLGLLLNRNHLQHILESKGILTLDLTEVNEYLEKSLVLNNSQQVVMKLDFKSLYEKVISETPALNQRSSAILQEELSKLEDKSELGVLQTLSAVKPEEYIIKVISELSNVSTSDITLSTSPTLLGLDSMLAITLQNRISHDRKVNVPLVKILDPNTTISSLALLLEDSYTEKVKPENSTSLDVKIEESTRL</sequence>
<dbReference type="Gene3D" id="3.90.180.10">
    <property type="entry name" value="Medium-chain alcohol dehydrogenases, catalytic domain"/>
    <property type="match status" value="1"/>
</dbReference>
<keyword evidence="10" id="KW-1185">Reference proteome</keyword>
<dbReference type="UniPathway" id="UPA00094"/>
<feature type="domain" description="Ketosynthase family 3 (KS3)" evidence="8">
    <location>
        <begin position="5"/>
        <end position="431"/>
    </location>
</feature>
<dbReference type="Gene3D" id="3.40.50.720">
    <property type="entry name" value="NAD(P)-binding Rossmann-like Domain"/>
    <property type="match status" value="2"/>
</dbReference>
<dbReference type="InterPro" id="IPR014043">
    <property type="entry name" value="Acyl_transferase_dom"/>
</dbReference>
<keyword evidence="3" id="KW-0597">Phosphoprotein</keyword>
<reference evidence="11" key="1">
    <citation type="submission" date="2025-08" db="UniProtKB">
        <authorList>
            <consortium name="RefSeq"/>
        </authorList>
    </citation>
    <scope>IDENTIFICATION</scope>
</reference>
<evidence type="ECO:0000256" key="2">
    <source>
        <dbReference type="ARBA" id="ARBA00022450"/>
    </source>
</evidence>
<dbReference type="Gene3D" id="3.30.70.3290">
    <property type="match status" value="1"/>
</dbReference>
<evidence type="ECO:0000256" key="3">
    <source>
        <dbReference type="ARBA" id="ARBA00022553"/>
    </source>
</evidence>
<dbReference type="InterPro" id="IPR050444">
    <property type="entry name" value="Polyketide_Synthase"/>
</dbReference>
<dbReference type="SUPFAM" id="SSF55048">
    <property type="entry name" value="Probable ACP-binding domain of malonyl-CoA ACP transacylase"/>
    <property type="match status" value="1"/>
</dbReference>
<dbReference type="InterPro" id="IPR016039">
    <property type="entry name" value="Thiolase-like"/>
</dbReference>
<dbReference type="OrthoDB" id="329835at2759"/>
<name>A0A6P7XI16_9AMPH</name>
<dbReference type="GO" id="GO:0006633">
    <property type="term" value="P:fatty acid biosynthetic process"/>
    <property type="evidence" value="ECO:0007669"/>
    <property type="project" value="UniProtKB-UniPathway"/>
</dbReference>
<dbReference type="Gene3D" id="3.10.129.110">
    <property type="entry name" value="Polyketide synthase dehydratase"/>
    <property type="match status" value="1"/>
</dbReference>
<dbReference type="Pfam" id="PF21089">
    <property type="entry name" value="PKS_DH_N"/>
    <property type="match status" value="1"/>
</dbReference>
<feature type="region of interest" description="N-terminal hotdog fold" evidence="6">
    <location>
        <begin position="886"/>
        <end position="1011"/>
    </location>
</feature>
<dbReference type="PROSITE" id="PS52004">
    <property type="entry name" value="KS3_2"/>
    <property type="match status" value="1"/>
</dbReference>
<dbReference type="SUPFAM" id="SSF53901">
    <property type="entry name" value="Thiolase-like"/>
    <property type="match status" value="1"/>
</dbReference>
<dbReference type="Gene3D" id="3.40.366.10">
    <property type="entry name" value="Malonyl-Coenzyme A Acyl Carrier Protein, domain 2"/>
    <property type="match status" value="1"/>
</dbReference>
<dbReference type="PROSITE" id="PS00606">
    <property type="entry name" value="KS3_1"/>
    <property type="match status" value="1"/>
</dbReference>
<dbReference type="InterPro" id="IPR049900">
    <property type="entry name" value="PKS_mFAS_DH"/>
</dbReference>
<dbReference type="InParanoid" id="A0A6P7XI16"/>
<dbReference type="InterPro" id="IPR014030">
    <property type="entry name" value="Ketoacyl_synth_N"/>
</dbReference>
<gene>
    <name evidence="11" type="primary">LOC115467602</name>
</gene>
<dbReference type="Gene3D" id="3.40.47.10">
    <property type="match status" value="1"/>
</dbReference>
<comment type="catalytic activity">
    <reaction evidence="5">
        <text>holo-[ACP] + malonyl-CoA = malonyl-[ACP] + CoA</text>
        <dbReference type="Rhea" id="RHEA:41792"/>
        <dbReference type="Rhea" id="RHEA-COMP:9623"/>
        <dbReference type="Rhea" id="RHEA-COMP:9685"/>
        <dbReference type="ChEBI" id="CHEBI:57287"/>
        <dbReference type="ChEBI" id="CHEBI:57384"/>
        <dbReference type="ChEBI" id="CHEBI:64479"/>
        <dbReference type="ChEBI" id="CHEBI:78449"/>
        <dbReference type="EC" id="2.3.1.39"/>
    </reaction>
    <physiologicalReaction direction="left-to-right" evidence="5">
        <dbReference type="Rhea" id="RHEA:41793"/>
    </physiologicalReaction>
</comment>
<dbReference type="GO" id="GO:0004314">
    <property type="term" value="F:[acyl-carrier-protein] S-malonyltransferase activity"/>
    <property type="evidence" value="ECO:0007669"/>
    <property type="project" value="UniProtKB-EC"/>
</dbReference>
<dbReference type="InterPro" id="IPR036291">
    <property type="entry name" value="NAD(P)-bd_dom_sf"/>
</dbReference>
<dbReference type="SUPFAM" id="SSF51735">
    <property type="entry name" value="NAD(P)-binding Rossmann-fold domains"/>
    <property type="match status" value="1"/>
</dbReference>
<dbReference type="Pfam" id="PF00109">
    <property type="entry name" value="ketoacyl-synt"/>
    <property type="match status" value="1"/>
</dbReference>
<dbReference type="InterPro" id="IPR014031">
    <property type="entry name" value="Ketoacyl_synth_C"/>
</dbReference>
<dbReference type="InterPro" id="IPR057326">
    <property type="entry name" value="KR_dom"/>
</dbReference>
<dbReference type="SUPFAM" id="SSF52151">
    <property type="entry name" value="FabD/lysophospholipase-like"/>
    <property type="match status" value="1"/>
</dbReference>
<organism evidence="10 11">
    <name type="scientific">Microcaecilia unicolor</name>
    <dbReference type="NCBI Taxonomy" id="1415580"/>
    <lineage>
        <taxon>Eukaryota</taxon>
        <taxon>Metazoa</taxon>
        <taxon>Chordata</taxon>
        <taxon>Craniata</taxon>
        <taxon>Vertebrata</taxon>
        <taxon>Euteleostomi</taxon>
        <taxon>Amphibia</taxon>
        <taxon>Gymnophiona</taxon>
        <taxon>Siphonopidae</taxon>
        <taxon>Microcaecilia</taxon>
    </lineage>
</organism>
<evidence type="ECO:0000313" key="10">
    <source>
        <dbReference type="Proteomes" id="UP000515156"/>
    </source>
</evidence>
<dbReference type="InterPro" id="IPR013968">
    <property type="entry name" value="PKS_KR"/>
</dbReference>
<dbReference type="Pfam" id="PF02801">
    <property type="entry name" value="Ketoacyl-synt_C"/>
    <property type="match status" value="1"/>
</dbReference>
<accession>A0A6P7XI16</accession>
<dbReference type="InterPro" id="IPR016035">
    <property type="entry name" value="Acyl_Trfase/lysoPLipase"/>
</dbReference>
<comment type="pathway">
    <text evidence="1">Lipid metabolism; fatty acid biosynthesis.</text>
</comment>
<dbReference type="GO" id="GO:0004315">
    <property type="term" value="F:3-oxoacyl-[acyl-carrier-protein] synthase activity"/>
    <property type="evidence" value="ECO:0007669"/>
    <property type="project" value="InterPro"/>
</dbReference>
<evidence type="ECO:0000256" key="1">
    <source>
        <dbReference type="ARBA" id="ARBA00005194"/>
    </source>
</evidence>
<keyword evidence="4" id="KW-0808">Transferase</keyword>
<dbReference type="PROSITE" id="PS52019">
    <property type="entry name" value="PKS_MFAS_DH"/>
    <property type="match status" value="1"/>
</dbReference>
<dbReference type="InterPro" id="IPR049551">
    <property type="entry name" value="PKS_DH_C"/>
</dbReference>
<dbReference type="PROSITE" id="PS50075">
    <property type="entry name" value="CARRIER"/>
    <property type="match status" value="1"/>
</dbReference>
<feature type="active site" description="Proton donor; for dehydratase activity" evidence="6">
    <location>
        <position position="1087"/>
    </location>
</feature>
<keyword evidence="2" id="KW-0596">Phosphopantetheine</keyword>
<dbReference type="Pfam" id="PF16197">
    <property type="entry name" value="KAsynt_C_assoc"/>
    <property type="match status" value="1"/>
</dbReference>
<dbReference type="Pfam" id="PF14765">
    <property type="entry name" value="PS-DH"/>
    <property type="match status" value="1"/>
</dbReference>
<dbReference type="RefSeq" id="XP_030055137.1">
    <property type="nucleotide sequence ID" value="XM_030199277.1"/>
</dbReference>
<dbReference type="SUPFAM" id="SSF50129">
    <property type="entry name" value="GroES-like"/>
    <property type="match status" value="1"/>
</dbReference>
<proteinExistence type="predicted"/>
<dbReference type="InterPro" id="IPR016036">
    <property type="entry name" value="Malonyl_transacylase_ACP-bd"/>
</dbReference>
<feature type="domain" description="Carrier" evidence="7">
    <location>
        <begin position="2013"/>
        <end position="2088"/>
    </location>
</feature>
<dbReference type="Pfam" id="PF00550">
    <property type="entry name" value="PP-binding"/>
    <property type="match status" value="1"/>
</dbReference>
<evidence type="ECO:0000259" key="7">
    <source>
        <dbReference type="PROSITE" id="PS50075"/>
    </source>
</evidence>
<feature type="region of interest" description="C-terminal hotdog fold" evidence="6">
    <location>
        <begin position="1024"/>
        <end position="1169"/>
    </location>
</feature>
<dbReference type="InterPro" id="IPR042104">
    <property type="entry name" value="PKS_dehydratase_sf"/>
</dbReference>
<protein>
    <submittedName>
        <fullName evidence="11">Highly reducing polyketide synthase SAT13-like</fullName>
    </submittedName>
</protein>
<dbReference type="GeneID" id="115467602"/>
<dbReference type="InterPro" id="IPR032821">
    <property type="entry name" value="PKS_assoc"/>
</dbReference>
<dbReference type="InterPro" id="IPR020841">
    <property type="entry name" value="PKS_Beta-ketoAc_synthase_dom"/>
</dbReference>